<dbReference type="Proteomes" id="UP000214646">
    <property type="component" value="Unassembled WGS sequence"/>
</dbReference>
<evidence type="ECO:0000313" key="1">
    <source>
        <dbReference type="EMBL" id="OWK39734.1"/>
    </source>
</evidence>
<comment type="caution">
    <text evidence="1">The sequence shown here is derived from an EMBL/GenBank/DDBJ whole genome shotgun (WGS) entry which is preliminary data.</text>
</comment>
<dbReference type="AlphaFoldDB" id="A0A225DJ54"/>
<dbReference type="PROSITE" id="PS51257">
    <property type="entry name" value="PROKAR_LIPOPROTEIN"/>
    <property type="match status" value="1"/>
</dbReference>
<sequence>MRAYCCSVFVVCVALLVGCGSSEPKRYRVTGSVKYKGEPIKLGAISFRADNGATGGGQITNGQYDIPGAAGLTPGKYRVAITYPDPKTPAPRGDEPPGVAILAKEILPDKYNNQTTLTAEIKPESTNVINFDDLK</sequence>
<dbReference type="EMBL" id="NIDE01000009">
    <property type="protein sequence ID" value="OWK39734.1"/>
    <property type="molecule type" value="Genomic_DNA"/>
</dbReference>
<accession>A0A225DJ54</accession>
<evidence type="ECO:0000313" key="2">
    <source>
        <dbReference type="Proteomes" id="UP000214646"/>
    </source>
</evidence>
<organism evidence="1 2">
    <name type="scientific">Fimbriiglobus ruber</name>
    <dbReference type="NCBI Taxonomy" id="1908690"/>
    <lineage>
        <taxon>Bacteria</taxon>
        <taxon>Pseudomonadati</taxon>
        <taxon>Planctomycetota</taxon>
        <taxon>Planctomycetia</taxon>
        <taxon>Gemmatales</taxon>
        <taxon>Gemmataceae</taxon>
        <taxon>Fimbriiglobus</taxon>
    </lineage>
</organism>
<reference evidence="2" key="1">
    <citation type="submission" date="2017-06" db="EMBL/GenBank/DDBJ databases">
        <title>Genome analysis of Fimbriiglobus ruber SP5, the first member of the order Planctomycetales with confirmed chitinolytic capability.</title>
        <authorList>
            <person name="Ravin N.V."/>
            <person name="Rakitin A.L."/>
            <person name="Ivanova A.A."/>
            <person name="Beletsky A.V."/>
            <person name="Kulichevskaya I.S."/>
            <person name="Mardanov A.V."/>
            <person name="Dedysh S.N."/>
        </authorList>
    </citation>
    <scope>NUCLEOTIDE SEQUENCE [LARGE SCALE GENOMIC DNA]</scope>
    <source>
        <strain evidence="2">SP5</strain>
    </source>
</reference>
<protein>
    <recommendedName>
        <fullName evidence="3">Carboxypeptidase regulatory-like domain-containing protein</fullName>
    </recommendedName>
</protein>
<proteinExistence type="predicted"/>
<gene>
    <name evidence="1" type="ORF">FRUB_05624</name>
</gene>
<name>A0A225DJ54_9BACT</name>
<evidence type="ECO:0008006" key="3">
    <source>
        <dbReference type="Google" id="ProtNLM"/>
    </source>
</evidence>
<keyword evidence="2" id="KW-1185">Reference proteome</keyword>